<dbReference type="EMBL" id="CP099837">
    <property type="protein sequence ID" value="USY22356.1"/>
    <property type="molecule type" value="Genomic_DNA"/>
</dbReference>
<dbReference type="RefSeq" id="WP_254421141.1">
    <property type="nucleotide sequence ID" value="NZ_BAAAJB010000046.1"/>
</dbReference>
<accession>A0ABY5DF21</accession>
<keyword evidence="3" id="KW-1185">Reference proteome</keyword>
<dbReference type="Gene3D" id="1.10.3300.10">
    <property type="entry name" value="Jann2411-like domain"/>
    <property type="match status" value="1"/>
</dbReference>
<name>A0ABY5DF21_9ACTN</name>
<dbReference type="InterPro" id="IPR021005">
    <property type="entry name" value="Znf_CGNR"/>
</dbReference>
<protein>
    <submittedName>
        <fullName evidence="2">CGNR zinc finger domain-containing protein</fullName>
    </submittedName>
</protein>
<dbReference type="InterPro" id="IPR010852">
    <property type="entry name" value="ABATE"/>
</dbReference>
<dbReference type="PANTHER" id="PTHR35525">
    <property type="entry name" value="BLL6575 PROTEIN"/>
    <property type="match status" value="1"/>
</dbReference>
<proteinExistence type="predicted"/>
<organism evidence="2 3">
    <name type="scientific">Nocardiopsis exhalans</name>
    <dbReference type="NCBI Taxonomy" id="163604"/>
    <lineage>
        <taxon>Bacteria</taxon>
        <taxon>Bacillati</taxon>
        <taxon>Actinomycetota</taxon>
        <taxon>Actinomycetes</taxon>
        <taxon>Streptosporangiales</taxon>
        <taxon>Nocardiopsidaceae</taxon>
        <taxon>Nocardiopsis</taxon>
    </lineage>
</organism>
<dbReference type="SUPFAM" id="SSF160904">
    <property type="entry name" value="Jann2411-like"/>
    <property type="match status" value="1"/>
</dbReference>
<dbReference type="Pfam" id="PF07336">
    <property type="entry name" value="ABATE"/>
    <property type="match status" value="1"/>
</dbReference>
<reference evidence="2" key="1">
    <citation type="submission" date="2022-06" db="EMBL/GenBank/DDBJ databases">
        <authorList>
            <person name="Ping M."/>
        </authorList>
    </citation>
    <scope>NUCLEOTIDE SEQUENCE</scope>
    <source>
        <strain evidence="2">JCM11759T</strain>
    </source>
</reference>
<feature type="domain" description="Zinc finger CGNR" evidence="1">
    <location>
        <begin position="136"/>
        <end position="178"/>
    </location>
</feature>
<dbReference type="Pfam" id="PF11706">
    <property type="entry name" value="zf-CGNR"/>
    <property type="match status" value="1"/>
</dbReference>
<gene>
    <name evidence="2" type="ORF">NE857_12530</name>
</gene>
<evidence type="ECO:0000259" key="1">
    <source>
        <dbReference type="Pfam" id="PF11706"/>
    </source>
</evidence>
<evidence type="ECO:0000313" key="3">
    <source>
        <dbReference type="Proteomes" id="UP001055940"/>
    </source>
</evidence>
<dbReference type="InterPro" id="IPR023286">
    <property type="entry name" value="ABATE_dom_sf"/>
</dbReference>
<dbReference type="Proteomes" id="UP001055940">
    <property type="component" value="Chromosome"/>
</dbReference>
<sequence>MTARETNRRRPLTGEPVAVDLLNTRWVVGAEHFDLLDSEDGLRQWLTEAGLAERFTADARTRTHLLAVRDTLARLLRDPTDPEATDQLNAALAHGSVRRLLRDGAPGSTVEFDDPTRGPAWLAAAGLLDLLERPDRLRGCANPDCVLHFFDTSRNGTRRWCSMAGCGNRAKAARHHARERADRTA</sequence>
<evidence type="ECO:0000313" key="2">
    <source>
        <dbReference type="EMBL" id="USY22356.1"/>
    </source>
</evidence>
<dbReference type="PANTHER" id="PTHR35525:SF3">
    <property type="entry name" value="BLL6575 PROTEIN"/>
    <property type="match status" value="1"/>
</dbReference>